<keyword evidence="6 8" id="KW-0648">Protein biosynthesis</keyword>
<keyword evidence="3 8" id="KW-0436">Ligase</keyword>
<feature type="binding site" evidence="8">
    <location>
        <position position="133"/>
    </location>
    <ligand>
        <name>Zn(2+)</name>
        <dbReference type="ChEBI" id="CHEBI:29105"/>
    </ligand>
</feature>
<dbReference type="InterPro" id="IPR004527">
    <property type="entry name" value="Glu-tRNA-ligase_bac/mito"/>
</dbReference>
<comment type="caution">
    <text evidence="8">Lacks conserved residue(s) required for the propagation of feature annotation.</text>
</comment>
<keyword evidence="7 8" id="KW-0030">Aminoacyl-tRNA synthetase</keyword>
<dbReference type="InterPro" id="IPR000924">
    <property type="entry name" value="Glu/Gln-tRNA-synth"/>
</dbReference>
<comment type="subunit">
    <text evidence="8">Monomer.</text>
</comment>
<dbReference type="Proteomes" id="UP000638648">
    <property type="component" value="Unassembled WGS sequence"/>
</dbReference>
<dbReference type="PRINTS" id="PR00987">
    <property type="entry name" value="TRNASYNTHGLU"/>
</dbReference>
<feature type="binding site" evidence="8">
    <location>
        <position position="106"/>
    </location>
    <ligand>
        <name>Zn(2+)</name>
        <dbReference type="ChEBI" id="CHEBI:29105"/>
    </ligand>
</feature>
<keyword evidence="8" id="KW-0862">Zinc</keyword>
<dbReference type="Gene3D" id="3.40.50.620">
    <property type="entry name" value="HUPs"/>
    <property type="match status" value="1"/>
</dbReference>
<dbReference type="RefSeq" id="WP_337918246.1">
    <property type="nucleotide sequence ID" value="NZ_BAABJL010000042.1"/>
</dbReference>
<feature type="binding site" evidence="8">
    <location>
        <position position="104"/>
    </location>
    <ligand>
        <name>Zn(2+)</name>
        <dbReference type="ChEBI" id="CHEBI:29105"/>
    </ligand>
</feature>
<gene>
    <name evidence="8" type="primary">gltX</name>
    <name evidence="11" type="ORF">HEB94_008221</name>
</gene>
<dbReference type="InterPro" id="IPR008925">
    <property type="entry name" value="aa_tRNA-synth_I_cd-bd_sf"/>
</dbReference>
<dbReference type="InterPro" id="IPR020058">
    <property type="entry name" value="Glu/Gln-tRNA-synth_Ib_cat-dom"/>
</dbReference>
<dbReference type="Pfam" id="PF00749">
    <property type="entry name" value="tRNA-synt_1c"/>
    <property type="match status" value="1"/>
</dbReference>
<protein>
    <recommendedName>
        <fullName evidence="8">Glutamate--tRNA ligase</fullName>
        <ecNumber evidence="8">6.1.1.17</ecNumber>
    </recommendedName>
    <alternativeName>
        <fullName evidence="8">Glutamyl-tRNA synthetase</fullName>
        <shortName evidence="8">GluRS</shortName>
    </alternativeName>
</protein>
<evidence type="ECO:0000313" key="11">
    <source>
        <dbReference type="EMBL" id="MBE1611373.1"/>
    </source>
</evidence>
<dbReference type="GO" id="GO:0005524">
    <property type="term" value="F:ATP binding"/>
    <property type="evidence" value="ECO:0007669"/>
    <property type="project" value="UniProtKB-UniRule"/>
</dbReference>
<evidence type="ECO:0000259" key="10">
    <source>
        <dbReference type="Pfam" id="PF19269"/>
    </source>
</evidence>
<dbReference type="Pfam" id="PF19269">
    <property type="entry name" value="Anticodon_2"/>
    <property type="match status" value="1"/>
</dbReference>
<dbReference type="Gene3D" id="1.10.10.350">
    <property type="match status" value="1"/>
</dbReference>
<dbReference type="InterPro" id="IPR020751">
    <property type="entry name" value="aa-tRNA-synth_I_codon-bd_sub2"/>
</dbReference>
<organism evidence="11 12">
    <name type="scientific">Actinopolymorpha pittospori</name>
    <dbReference type="NCBI Taxonomy" id="648752"/>
    <lineage>
        <taxon>Bacteria</taxon>
        <taxon>Bacillati</taxon>
        <taxon>Actinomycetota</taxon>
        <taxon>Actinomycetes</taxon>
        <taxon>Propionibacteriales</taxon>
        <taxon>Actinopolymorphaceae</taxon>
        <taxon>Actinopolymorpha</taxon>
    </lineage>
</organism>
<dbReference type="SUPFAM" id="SSF52374">
    <property type="entry name" value="Nucleotidylyl transferase"/>
    <property type="match status" value="1"/>
</dbReference>
<dbReference type="AlphaFoldDB" id="A0A927RPP3"/>
<evidence type="ECO:0000256" key="2">
    <source>
        <dbReference type="ARBA" id="ARBA00022490"/>
    </source>
</evidence>
<dbReference type="PROSITE" id="PS00178">
    <property type="entry name" value="AA_TRNA_LIGASE_I"/>
    <property type="match status" value="1"/>
</dbReference>
<dbReference type="InterPro" id="IPR020752">
    <property type="entry name" value="Glu-tRNA-synth_I_codon-bd_sub1"/>
</dbReference>
<comment type="cofactor">
    <cofactor evidence="8">
        <name>Zn(2+)</name>
        <dbReference type="ChEBI" id="CHEBI:29105"/>
    </cofactor>
    <text evidence="8">Binds 1 zinc ion per subunit.</text>
</comment>
<comment type="function">
    <text evidence="8">Catalyzes the attachment of glutamate to tRNA(Glu) in a two-step reaction: glutamate is first activated by ATP to form Glu-AMP and then transferred to the acceptor end of tRNA(Glu).</text>
</comment>
<dbReference type="InterPro" id="IPR049940">
    <property type="entry name" value="GluQ/Sye"/>
</dbReference>
<dbReference type="GO" id="GO:0004818">
    <property type="term" value="F:glutamate-tRNA ligase activity"/>
    <property type="evidence" value="ECO:0007669"/>
    <property type="project" value="UniProtKB-UniRule"/>
</dbReference>
<dbReference type="HAMAP" id="MF_00022">
    <property type="entry name" value="Glu_tRNA_synth_type1"/>
    <property type="match status" value="1"/>
</dbReference>
<feature type="domain" description="Aminoacyl-tRNA synthetase class I anticodon-binding" evidence="10">
    <location>
        <begin position="337"/>
        <end position="483"/>
    </location>
</feature>
<keyword evidence="4 8" id="KW-0547">Nucleotide-binding</keyword>
<dbReference type="EC" id="6.1.1.17" evidence="8"/>
<dbReference type="EMBL" id="JADBEM010000001">
    <property type="protein sequence ID" value="MBE1611373.1"/>
    <property type="molecule type" value="Genomic_DNA"/>
</dbReference>
<dbReference type="SUPFAM" id="SSF48163">
    <property type="entry name" value="An anticodon-binding domain of class I aminoacyl-tRNA synthetases"/>
    <property type="match status" value="1"/>
</dbReference>
<keyword evidence="5 8" id="KW-0067">ATP-binding</keyword>
<dbReference type="CDD" id="cd00808">
    <property type="entry name" value="GluRS_core"/>
    <property type="match status" value="1"/>
</dbReference>
<dbReference type="GO" id="GO:0006424">
    <property type="term" value="P:glutamyl-tRNA aminoacylation"/>
    <property type="evidence" value="ECO:0007669"/>
    <property type="project" value="UniProtKB-UniRule"/>
</dbReference>
<evidence type="ECO:0000256" key="8">
    <source>
        <dbReference type="HAMAP-Rule" id="MF_00022"/>
    </source>
</evidence>
<dbReference type="PANTHER" id="PTHR43311:SF2">
    <property type="entry name" value="GLUTAMATE--TRNA LIGASE, MITOCHONDRIAL-RELATED"/>
    <property type="match status" value="1"/>
</dbReference>
<dbReference type="GO" id="GO:0000049">
    <property type="term" value="F:tRNA binding"/>
    <property type="evidence" value="ECO:0007669"/>
    <property type="project" value="InterPro"/>
</dbReference>
<evidence type="ECO:0000259" key="9">
    <source>
        <dbReference type="Pfam" id="PF00749"/>
    </source>
</evidence>
<dbReference type="InterPro" id="IPR001412">
    <property type="entry name" value="aa-tRNA-synth_I_CS"/>
</dbReference>
<keyword evidence="8" id="KW-0479">Metal-binding</keyword>
<accession>A0A927RPP3</accession>
<dbReference type="Gene3D" id="1.10.8.70">
    <property type="entry name" value="Glutamate-tRNA synthetase, class I, anticodon-binding domain 1"/>
    <property type="match status" value="1"/>
</dbReference>
<dbReference type="PANTHER" id="PTHR43311">
    <property type="entry name" value="GLUTAMATE--TRNA LIGASE"/>
    <property type="match status" value="1"/>
</dbReference>
<evidence type="ECO:0000256" key="4">
    <source>
        <dbReference type="ARBA" id="ARBA00022741"/>
    </source>
</evidence>
<comment type="caution">
    <text evidence="11">The sequence shown here is derived from an EMBL/GenBank/DDBJ whole genome shotgun (WGS) entry which is preliminary data.</text>
</comment>
<dbReference type="GO" id="GO:0008270">
    <property type="term" value="F:zinc ion binding"/>
    <property type="evidence" value="ECO:0007669"/>
    <property type="project" value="UniProtKB-UniRule"/>
</dbReference>
<comment type="subcellular location">
    <subcellularLocation>
        <location evidence="8">Cytoplasm</location>
    </subcellularLocation>
</comment>
<evidence type="ECO:0000256" key="6">
    <source>
        <dbReference type="ARBA" id="ARBA00022917"/>
    </source>
</evidence>
<dbReference type="GO" id="GO:0005829">
    <property type="term" value="C:cytosol"/>
    <property type="evidence" value="ECO:0007669"/>
    <property type="project" value="TreeGrafter"/>
</dbReference>
<evidence type="ECO:0000256" key="7">
    <source>
        <dbReference type="ARBA" id="ARBA00023146"/>
    </source>
</evidence>
<feature type="binding site" evidence="8">
    <location>
        <position position="131"/>
    </location>
    <ligand>
        <name>Zn(2+)</name>
        <dbReference type="ChEBI" id="CHEBI:29105"/>
    </ligand>
</feature>
<feature type="binding site" evidence="8">
    <location>
        <position position="253"/>
    </location>
    <ligand>
        <name>ATP</name>
        <dbReference type="ChEBI" id="CHEBI:30616"/>
    </ligand>
</feature>
<sequence>MRTRFAPSPSGDLHVGNLRTALYAWAWARHTGGQFVFRIEDTDRSRVTPEAIAAAADTLRWLGLDWDEGIEVGGDFGPYQQSERLPLYRSWVQRFLAAGNAYYCYCTQEELDAEREEQRQQGLPPGYSGRCRELASSQVSAFQKGGRLPVVRFRMPTGSTVVRDAIRGEVLFDHANVPDFVIMRANGYPLYNLAAAVDDSMMEITHIVRGDDLLASAPRQIAIFRAMGTAEADIPVYAHTPHVLESDGKPLSKGYGTSSVAWYRDHGYLPEAVVNYLALLGWSPGGDREDLTLAELVKLFDLERVGTTAGRLDPRKLDAINGHKIRALDPTDFVLRITPFLARAGLVTDTPTEEQAGVVAAAAPLIQERVVHLSEAAELLAFLLAPDRHFEVDPEAAARVLTEDAKAVLEAADAALRTLLVWEKDAIERVLRQALVDELGRRPKHAFGPVRVAATGRRVSPPLFESLALLGRDRTLSRIQQALDEHVGV</sequence>
<proteinExistence type="inferred from homology"/>
<comment type="similarity">
    <text evidence="1 8">Belongs to the class-I aminoacyl-tRNA synthetase family. Glutamate--tRNA ligase type 1 subfamily.</text>
</comment>
<evidence type="ECO:0000256" key="5">
    <source>
        <dbReference type="ARBA" id="ARBA00022840"/>
    </source>
</evidence>
<comment type="catalytic activity">
    <reaction evidence="8">
        <text>tRNA(Glu) + L-glutamate + ATP = L-glutamyl-tRNA(Glu) + AMP + diphosphate</text>
        <dbReference type="Rhea" id="RHEA:23540"/>
        <dbReference type="Rhea" id="RHEA-COMP:9663"/>
        <dbReference type="Rhea" id="RHEA-COMP:9680"/>
        <dbReference type="ChEBI" id="CHEBI:29985"/>
        <dbReference type="ChEBI" id="CHEBI:30616"/>
        <dbReference type="ChEBI" id="CHEBI:33019"/>
        <dbReference type="ChEBI" id="CHEBI:78442"/>
        <dbReference type="ChEBI" id="CHEBI:78520"/>
        <dbReference type="ChEBI" id="CHEBI:456215"/>
        <dbReference type="EC" id="6.1.1.17"/>
    </reaction>
</comment>
<dbReference type="InterPro" id="IPR045462">
    <property type="entry name" value="aa-tRNA-synth_I_cd-bd"/>
</dbReference>
<feature type="domain" description="Glutamyl/glutaminyl-tRNA synthetase class Ib catalytic" evidence="9">
    <location>
        <begin position="2"/>
        <end position="317"/>
    </location>
</feature>
<dbReference type="InterPro" id="IPR033910">
    <property type="entry name" value="GluRS_core"/>
</dbReference>
<name>A0A927RPP3_9ACTN</name>
<keyword evidence="12" id="KW-1185">Reference proteome</keyword>
<reference evidence="11" key="1">
    <citation type="submission" date="2020-10" db="EMBL/GenBank/DDBJ databases">
        <title>Sequencing the genomes of 1000 actinobacteria strains.</title>
        <authorList>
            <person name="Klenk H.-P."/>
        </authorList>
    </citation>
    <scope>NUCLEOTIDE SEQUENCE</scope>
    <source>
        <strain evidence="11">DSM 45354</strain>
    </source>
</reference>
<evidence type="ECO:0000256" key="1">
    <source>
        <dbReference type="ARBA" id="ARBA00007894"/>
    </source>
</evidence>
<evidence type="ECO:0000256" key="3">
    <source>
        <dbReference type="ARBA" id="ARBA00022598"/>
    </source>
</evidence>
<dbReference type="InterPro" id="IPR014729">
    <property type="entry name" value="Rossmann-like_a/b/a_fold"/>
</dbReference>
<keyword evidence="2 8" id="KW-0963">Cytoplasm</keyword>
<feature type="short sequence motif" description="'HIGH' region" evidence="8">
    <location>
        <begin position="7"/>
        <end position="17"/>
    </location>
</feature>
<evidence type="ECO:0000313" key="12">
    <source>
        <dbReference type="Proteomes" id="UP000638648"/>
    </source>
</evidence>
<dbReference type="NCBIfam" id="TIGR00464">
    <property type="entry name" value="gltX_bact"/>
    <property type="match status" value="1"/>
</dbReference>